<protein>
    <submittedName>
        <fullName evidence="1">Uncharacterized protein</fullName>
    </submittedName>
</protein>
<organism evidence="1 2">
    <name type="scientific">Riccia fluitans</name>
    <dbReference type="NCBI Taxonomy" id="41844"/>
    <lineage>
        <taxon>Eukaryota</taxon>
        <taxon>Viridiplantae</taxon>
        <taxon>Streptophyta</taxon>
        <taxon>Embryophyta</taxon>
        <taxon>Marchantiophyta</taxon>
        <taxon>Marchantiopsida</taxon>
        <taxon>Marchantiidae</taxon>
        <taxon>Marchantiales</taxon>
        <taxon>Ricciaceae</taxon>
        <taxon>Riccia</taxon>
    </lineage>
</organism>
<gene>
    <name evidence="1" type="ORF">R1flu_005874</name>
</gene>
<comment type="caution">
    <text evidence="1">The sequence shown here is derived from an EMBL/GenBank/DDBJ whole genome shotgun (WGS) entry which is preliminary data.</text>
</comment>
<dbReference type="EMBL" id="JBHFFA010000003">
    <property type="protein sequence ID" value="KAL2634395.1"/>
    <property type="molecule type" value="Genomic_DNA"/>
</dbReference>
<name>A0ABD1YUM7_9MARC</name>
<keyword evidence="2" id="KW-1185">Reference proteome</keyword>
<evidence type="ECO:0000313" key="2">
    <source>
        <dbReference type="Proteomes" id="UP001605036"/>
    </source>
</evidence>
<evidence type="ECO:0000313" key="1">
    <source>
        <dbReference type="EMBL" id="KAL2634395.1"/>
    </source>
</evidence>
<sequence>MLSSILEAASEAKENVQHFEPAIDNAEDVEKLEEEDTLNPFWANLISRVNTFDTSASREERIPRYREMLWKPKPP</sequence>
<dbReference type="Proteomes" id="UP001605036">
    <property type="component" value="Unassembled WGS sequence"/>
</dbReference>
<reference evidence="1 2" key="1">
    <citation type="submission" date="2024-09" db="EMBL/GenBank/DDBJ databases">
        <title>Chromosome-scale assembly of Riccia fluitans.</title>
        <authorList>
            <person name="Paukszto L."/>
            <person name="Sawicki J."/>
            <person name="Karawczyk K."/>
            <person name="Piernik-Szablinska J."/>
            <person name="Szczecinska M."/>
            <person name="Mazdziarz M."/>
        </authorList>
    </citation>
    <scope>NUCLEOTIDE SEQUENCE [LARGE SCALE GENOMIC DNA]</scope>
    <source>
        <strain evidence="1">Rf_01</strain>
        <tissue evidence="1">Aerial parts of the thallus</tissue>
    </source>
</reference>
<accession>A0ABD1YUM7</accession>
<dbReference type="AlphaFoldDB" id="A0ABD1YUM7"/>
<proteinExistence type="predicted"/>